<dbReference type="eggNOG" id="COG0834">
    <property type="taxonomic scope" value="Bacteria"/>
</dbReference>
<dbReference type="InterPro" id="IPR001638">
    <property type="entry name" value="Solute-binding_3/MltF_N"/>
</dbReference>
<evidence type="ECO:0000256" key="1">
    <source>
        <dbReference type="ARBA" id="ARBA00022729"/>
    </source>
</evidence>
<dbReference type="KEGG" id="bba:Bd0505"/>
<dbReference type="PANTHER" id="PTHR35936">
    <property type="entry name" value="MEMBRANE-BOUND LYTIC MUREIN TRANSGLYCOSYLASE F"/>
    <property type="match status" value="1"/>
</dbReference>
<dbReference type="STRING" id="264462.Bd0505"/>
<reference evidence="4 5" key="1">
    <citation type="journal article" date="2004" name="Science">
        <title>A predator unmasked: life cycle of Bdellovibrio bacteriovorus from a genomic perspective.</title>
        <authorList>
            <person name="Rendulic S."/>
            <person name="Jagtap P."/>
            <person name="Rosinus A."/>
            <person name="Eppinger M."/>
            <person name="Baar C."/>
            <person name="Lanz C."/>
            <person name="Keller H."/>
            <person name="Lambert C."/>
            <person name="Evans K.J."/>
            <person name="Goesmann A."/>
            <person name="Meyer F."/>
            <person name="Sockett R.E."/>
            <person name="Schuster S.C."/>
        </authorList>
    </citation>
    <scope>NUCLEOTIDE SEQUENCE [LARGE SCALE GENOMIC DNA]</scope>
    <source>
        <strain evidence="5">ATCC 15356 / DSM 50701 / NCIMB 9529 / HD100</strain>
    </source>
</reference>
<sequence>MFIRCYDYSVKTRLLILSLILLCFSTVASAKDCGRRYRIIVNNYAPLFDVNNEGHVHGLTFDIMNELSQRLGCVVSQAPMDAPRMQDDFNNWRADIVGLVIPSEKYLATGEYVPVYKTVRKLLVNKAHYDRSRTIADYIKDSRIKFGDQIGTRFFLTTDEKKLLFEAGRIVQYPSPATGFRQLTSGRVQAMFTSQSIYNYYQKTIPDLNQSVVAIPDPNYEMEGGIYLSVRRISKTEAMQIKKAISDMRKDGTLRRIVAKYASAEDLTFYKDL</sequence>
<dbReference type="Proteomes" id="UP000008080">
    <property type="component" value="Chromosome"/>
</dbReference>
<evidence type="ECO:0000313" key="4">
    <source>
        <dbReference type="EMBL" id="CAE78484.1"/>
    </source>
</evidence>
<feature type="signal peptide" evidence="2">
    <location>
        <begin position="1"/>
        <end position="30"/>
    </location>
</feature>
<dbReference type="Gene3D" id="3.40.190.10">
    <property type="entry name" value="Periplasmic binding protein-like II"/>
    <property type="match status" value="2"/>
</dbReference>
<feature type="domain" description="Solute-binding protein family 3/N-terminal" evidence="3">
    <location>
        <begin position="36"/>
        <end position="265"/>
    </location>
</feature>
<dbReference type="Pfam" id="PF00497">
    <property type="entry name" value="SBP_bac_3"/>
    <property type="match status" value="1"/>
</dbReference>
<dbReference type="HOGENOM" id="CLU_076547_0_0_7"/>
<dbReference type="SUPFAM" id="SSF53850">
    <property type="entry name" value="Periplasmic binding protein-like II"/>
    <property type="match status" value="1"/>
</dbReference>
<dbReference type="EMBL" id="BX842647">
    <property type="protein sequence ID" value="CAE78484.1"/>
    <property type="molecule type" value="Genomic_DNA"/>
</dbReference>
<dbReference type="SMART" id="SM00062">
    <property type="entry name" value="PBPb"/>
    <property type="match status" value="1"/>
</dbReference>
<keyword evidence="1 2" id="KW-0732">Signal</keyword>
<accession>Q6MQG3</accession>
<evidence type="ECO:0000256" key="2">
    <source>
        <dbReference type="SAM" id="SignalP"/>
    </source>
</evidence>
<gene>
    <name evidence="4" type="ordered locus">Bd0505</name>
</gene>
<evidence type="ECO:0000259" key="3">
    <source>
        <dbReference type="SMART" id="SM00062"/>
    </source>
</evidence>
<evidence type="ECO:0000313" key="5">
    <source>
        <dbReference type="Proteomes" id="UP000008080"/>
    </source>
</evidence>
<dbReference type="AlphaFoldDB" id="Q6MQG3"/>
<organism evidence="4 5">
    <name type="scientific">Bdellovibrio bacteriovorus (strain ATCC 15356 / DSM 50701 / NCIMB 9529 / HD100)</name>
    <dbReference type="NCBI Taxonomy" id="264462"/>
    <lineage>
        <taxon>Bacteria</taxon>
        <taxon>Pseudomonadati</taxon>
        <taxon>Bdellovibrionota</taxon>
        <taxon>Bdellovibrionia</taxon>
        <taxon>Bdellovibrionales</taxon>
        <taxon>Pseudobdellovibrionaceae</taxon>
        <taxon>Bdellovibrio</taxon>
    </lineage>
</organism>
<protein>
    <recommendedName>
        <fullName evidence="3">Solute-binding protein family 3/N-terminal domain-containing protein</fullName>
    </recommendedName>
</protein>
<name>Q6MQG3_BDEBA</name>
<feature type="chain" id="PRO_5004278490" description="Solute-binding protein family 3/N-terminal domain-containing protein" evidence="2">
    <location>
        <begin position="31"/>
        <end position="273"/>
    </location>
</feature>
<keyword evidence="5" id="KW-1185">Reference proteome</keyword>
<proteinExistence type="predicted"/>